<dbReference type="CDD" id="cd04301">
    <property type="entry name" value="NAT_SF"/>
    <property type="match status" value="1"/>
</dbReference>
<proteinExistence type="predicted"/>
<dbReference type="Pfam" id="PF00583">
    <property type="entry name" value="Acetyltransf_1"/>
    <property type="match status" value="1"/>
</dbReference>
<dbReference type="PROSITE" id="PS51186">
    <property type="entry name" value="GNAT"/>
    <property type="match status" value="1"/>
</dbReference>
<keyword evidence="2" id="KW-0012">Acyltransferase</keyword>
<reference evidence="5" key="1">
    <citation type="journal article" date="2019" name="Int. J. Syst. Evol. Microbiol.">
        <title>The Global Catalogue of Microorganisms (GCM) 10K type strain sequencing project: providing services to taxonomists for standard genome sequencing and annotation.</title>
        <authorList>
            <consortium name="The Broad Institute Genomics Platform"/>
            <consortium name="The Broad Institute Genome Sequencing Center for Infectious Disease"/>
            <person name="Wu L."/>
            <person name="Ma J."/>
        </authorList>
    </citation>
    <scope>NUCLEOTIDE SEQUENCE [LARGE SCALE GENOMIC DNA]</scope>
    <source>
        <strain evidence="5">JCM 17933</strain>
    </source>
</reference>
<feature type="domain" description="N-acetyltransferase" evidence="3">
    <location>
        <begin position="14"/>
        <end position="180"/>
    </location>
</feature>
<dbReference type="Proteomes" id="UP001500503">
    <property type="component" value="Unassembled WGS sequence"/>
</dbReference>
<dbReference type="PANTHER" id="PTHR43877">
    <property type="entry name" value="AMINOALKYLPHOSPHONATE N-ACETYLTRANSFERASE-RELATED-RELATED"/>
    <property type="match status" value="1"/>
</dbReference>
<dbReference type="Gene3D" id="3.40.630.30">
    <property type="match status" value="1"/>
</dbReference>
<keyword evidence="5" id="KW-1185">Reference proteome</keyword>
<comment type="caution">
    <text evidence="4">The sequence shown here is derived from an EMBL/GenBank/DDBJ whole genome shotgun (WGS) entry which is preliminary data.</text>
</comment>
<evidence type="ECO:0000256" key="1">
    <source>
        <dbReference type="ARBA" id="ARBA00022679"/>
    </source>
</evidence>
<sequence>MFARWVDIDEMSGLIVRGIRPGDGDGCARAWRDAGRYYAALVPEVIHEPDAQGLAEWFERGIADERSDDTLWLVAEDDGQVVGVIEAVVNRPSPDARWQLQRDLSRVRLVITALAVAEGYRRKGAGTALMEAAQTWGRRKGAEVAVTDTNLSSPLSVPFYENRMGYDRQAVILRKTLAPE</sequence>
<evidence type="ECO:0000259" key="3">
    <source>
        <dbReference type="PROSITE" id="PS51186"/>
    </source>
</evidence>
<dbReference type="InterPro" id="IPR016181">
    <property type="entry name" value="Acyl_CoA_acyltransferase"/>
</dbReference>
<dbReference type="InterPro" id="IPR050832">
    <property type="entry name" value="Bact_Acetyltransf"/>
</dbReference>
<gene>
    <name evidence="4" type="ORF">GCM10023191_008870</name>
</gene>
<keyword evidence="1" id="KW-0808">Transferase</keyword>
<accession>A0ABP8PEL1</accession>
<evidence type="ECO:0000313" key="4">
    <source>
        <dbReference type="EMBL" id="GAA4484979.1"/>
    </source>
</evidence>
<name>A0ABP8PEL1_9ACTN</name>
<evidence type="ECO:0000313" key="5">
    <source>
        <dbReference type="Proteomes" id="UP001500503"/>
    </source>
</evidence>
<organism evidence="4 5">
    <name type="scientific">Actinoallomurus oryzae</name>
    <dbReference type="NCBI Taxonomy" id="502180"/>
    <lineage>
        <taxon>Bacteria</taxon>
        <taxon>Bacillati</taxon>
        <taxon>Actinomycetota</taxon>
        <taxon>Actinomycetes</taxon>
        <taxon>Streptosporangiales</taxon>
        <taxon>Thermomonosporaceae</taxon>
        <taxon>Actinoallomurus</taxon>
    </lineage>
</organism>
<dbReference type="InterPro" id="IPR000182">
    <property type="entry name" value="GNAT_dom"/>
</dbReference>
<dbReference type="SUPFAM" id="SSF55729">
    <property type="entry name" value="Acyl-CoA N-acyltransferases (Nat)"/>
    <property type="match status" value="1"/>
</dbReference>
<protein>
    <recommendedName>
        <fullName evidence="3">N-acetyltransferase domain-containing protein</fullName>
    </recommendedName>
</protein>
<dbReference type="EMBL" id="BAABHF010000009">
    <property type="protein sequence ID" value="GAA4484979.1"/>
    <property type="molecule type" value="Genomic_DNA"/>
</dbReference>
<evidence type="ECO:0000256" key="2">
    <source>
        <dbReference type="ARBA" id="ARBA00023315"/>
    </source>
</evidence>